<keyword evidence="1" id="KW-0732">Signal</keyword>
<dbReference type="InterPro" id="IPR013783">
    <property type="entry name" value="Ig-like_fold"/>
</dbReference>
<dbReference type="SMART" id="SM00060">
    <property type="entry name" value="FN3"/>
    <property type="match status" value="1"/>
</dbReference>
<dbReference type="InterPro" id="IPR036116">
    <property type="entry name" value="FN3_sf"/>
</dbReference>
<evidence type="ECO:0000256" key="1">
    <source>
        <dbReference type="SAM" id="SignalP"/>
    </source>
</evidence>
<protein>
    <recommendedName>
        <fullName evidence="2">Fibronectin type-III domain-containing protein</fullName>
    </recommendedName>
</protein>
<dbReference type="CDD" id="cd00063">
    <property type="entry name" value="FN3"/>
    <property type="match status" value="1"/>
</dbReference>
<evidence type="ECO:0000313" key="3">
    <source>
        <dbReference type="EMBL" id="AFK65225.1"/>
    </source>
</evidence>
<feature type="domain" description="Fibronectin type-III" evidence="2">
    <location>
        <begin position="558"/>
        <end position="650"/>
    </location>
</feature>
<name>V9IR43_9BACL</name>
<proteinExistence type="predicted"/>
<feature type="chain" id="PRO_5004777432" description="Fibronectin type-III domain-containing protein" evidence="1">
    <location>
        <begin position="32"/>
        <end position="652"/>
    </location>
</feature>
<organism evidence="3">
    <name type="scientific">Paenibacillus mucilaginosus K02</name>
    <dbReference type="NCBI Taxonomy" id="997761"/>
    <lineage>
        <taxon>Bacteria</taxon>
        <taxon>Bacillati</taxon>
        <taxon>Bacillota</taxon>
        <taxon>Bacilli</taxon>
        <taxon>Bacillales</taxon>
        <taxon>Paenibacillaceae</taxon>
        <taxon>Paenibacillus</taxon>
    </lineage>
</organism>
<dbReference type="Gene3D" id="2.60.40.10">
    <property type="entry name" value="Immunoglobulins"/>
    <property type="match status" value="1"/>
</dbReference>
<reference evidence="3" key="1">
    <citation type="submission" date="2011-07" db="EMBL/GenBank/DDBJ databases">
        <title>Some potential microbial weathering related gene sequences of Bacillus mucilaginosus.</title>
        <authorList>
            <person name="Lian B."/>
            <person name="Xiao B."/>
        </authorList>
    </citation>
    <scope>NUCLEOTIDE SEQUENCE</scope>
    <source>
        <strain evidence="3">K02</strain>
    </source>
</reference>
<accession>V9IR43</accession>
<dbReference type="InterPro" id="IPR003961">
    <property type="entry name" value="FN3_dom"/>
</dbReference>
<feature type="signal peptide" evidence="1">
    <location>
        <begin position="1"/>
        <end position="31"/>
    </location>
</feature>
<dbReference type="AlphaFoldDB" id="V9IR43"/>
<dbReference type="EMBL" id="JN225031">
    <property type="protein sequence ID" value="AFK65225.1"/>
    <property type="molecule type" value="Genomic_DNA"/>
</dbReference>
<dbReference type="SUPFAM" id="SSF49265">
    <property type="entry name" value="Fibronectin type III"/>
    <property type="match status" value="1"/>
</dbReference>
<sequence>MRKGEKSMKRMQKIGLISTLLAALMPLPAMAAEGIYLDIGEPQEYMPYGGEELPIRVYPSGEEIQSMTAQLDGRLISLSPDCADVYCTWSGSLPLEGVKHGVYPLQVKAAGAEGGQGSAERLITIDYVPELIRLEPAPNTIAAGGVVKVRVDAADGEDRSPYLIVSLVNAWGDVVASESGSAPFETTLQVQGYDGETLTLRVTESEGSEYPPRVIAERAIVIEASKRLETVASVDGTVIDYDADRILYANSGVLFLQERGSAKVTEVPRTKGRQISESARLTHSGVIFAAESAEESEKKLYVWSPGKKAKSTGVEYKDGGSLAVQGSSAVYIPGTGDKLYVIDTRDGRAEKVKARGVQSAAFEPDGSIVYAAGVKKEEGRKLFRRYTDGRTEALTVTGAVYDEPLSDGETVVFRGDGDRLLTLRGGEIGELAGTGSASSYEPRPHRDYEIQGGWIAYTAGSADGSRQVYLREPSGTVTQVTYGLTAPRIAGLGGDGTLAVQTDSELQLYNPQDGDLIRTGSAAGQVKGIQGQWFNALSGTILGIVSGAVDETAPVWPSPEPLSVSGVTDSKALLSWQPAEDEGGVQFYNITVLIPEMGYEVIHTEVPGSETSYELWGLSPGTAYWAAVEAVDHAGNRSEAALIDFTTEPYSM</sequence>
<dbReference type="SUPFAM" id="SSF69304">
    <property type="entry name" value="Tricorn protease N-terminal domain"/>
    <property type="match status" value="1"/>
</dbReference>
<dbReference type="PROSITE" id="PS50853">
    <property type="entry name" value="FN3"/>
    <property type="match status" value="1"/>
</dbReference>
<dbReference type="Pfam" id="PF00041">
    <property type="entry name" value="fn3"/>
    <property type="match status" value="1"/>
</dbReference>
<evidence type="ECO:0000259" key="2">
    <source>
        <dbReference type="PROSITE" id="PS50853"/>
    </source>
</evidence>